<dbReference type="FunFam" id="1.20.1280.50:FF:000022">
    <property type="entry name" value="F-box protein FBW2"/>
    <property type="match status" value="1"/>
</dbReference>
<evidence type="ECO:0000313" key="2">
    <source>
        <dbReference type="Proteomes" id="UP001372338"/>
    </source>
</evidence>
<dbReference type="EMBL" id="JAYWIO010000003">
    <property type="protein sequence ID" value="KAK7275786.1"/>
    <property type="molecule type" value="Genomic_DNA"/>
</dbReference>
<proteinExistence type="predicted"/>
<name>A0AAN9IK56_CROPI</name>
<dbReference type="Gene3D" id="3.80.10.10">
    <property type="entry name" value="Ribonuclease Inhibitor"/>
    <property type="match status" value="1"/>
</dbReference>
<dbReference type="Gene3D" id="1.20.1280.50">
    <property type="match status" value="1"/>
</dbReference>
<evidence type="ECO:0008006" key="3">
    <source>
        <dbReference type="Google" id="ProtNLM"/>
    </source>
</evidence>
<gene>
    <name evidence="1" type="ORF">RIF29_16908</name>
</gene>
<protein>
    <recommendedName>
        <fullName evidence="3">F-box protein</fullName>
    </recommendedName>
</protein>
<sequence>MLEDMEANQEMETLADFRNWDELIPDVLGVIFTYLNLQEKLTLVPSVCKAWANAMAGPYCWKEIDIEDWSNRCEPDQLDRMVEMLITRSAGSLRKLCVSRIQTEGTFTFIAENAPSLHSLKMPRCSLNDSVVENLSKRLSMLSFLDLSYCVINGARAIELIGKNCKLLEGLCRNMHPIETEGKPFEDDEAYAIASSMPMLKHLELAYHLIDTDGVRQILSSCHKLEFLDLRGCWAVSLEDIPVGRNFPKVKILGPHVPDDDEGDDDWDDDISEESHYLAWEFLAGHIDEFYDDESDIDDGMWDDEGRLEELEFRFYQGIEDAGMNWPPSP</sequence>
<dbReference type="SUPFAM" id="SSF52047">
    <property type="entry name" value="RNI-like"/>
    <property type="match status" value="1"/>
</dbReference>
<organism evidence="1 2">
    <name type="scientific">Crotalaria pallida</name>
    <name type="common">Smooth rattlebox</name>
    <name type="synonym">Crotalaria striata</name>
    <dbReference type="NCBI Taxonomy" id="3830"/>
    <lineage>
        <taxon>Eukaryota</taxon>
        <taxon>Viridiplantae</taxon>
        <taxon>Streptophyta</taxon>
        <taxon>Embryophyta</taxon>
        <taxon>Tracheophyta</taxon>
        <taxon>Spermatophyta</taxon>
        <taxon>Magnoliopsida</taxon>
        <taxon>eudicotyledons</taxon>
        <taxon>Gunneridae</taxon>
        <taxon>Pentapetalae</taxon>
        <taxon>rosids</taxon>
        <taxon>fabids</taxon>
        <taxon>Fabales</taxon>
        <taxon>Fabaceae</taxon>
        <taxon>Papilionoideae</taxon>
        <taxon>50 kb inversion clade</taxon>
        <taxon>genistoids sensu lato</taxon>
        <taxon>core genistoids</taxon>
        <taxon>Crotalarieae</taxon>
        <taxon>Crotalaria</taxon>
    </lineage>
</organism>
<dbReference type="PANTHER" id="PTHR38926">
    <property type="entry name" value="F-BOX DOMAIN CONTAINING PROTEIN, EXPRESSED"/>
    <property type="match status" value="1"/>
</dbReference>
<keyword evidence="2" id="KW-1185">Reference proteome</keyword>
<dbReference type="AlphaFoldDB" id="A0AAN9IK56"/>
<accession>A0AAN9IK56</accession>
<dbReference type="PANTHER" id="PTHR38926:SF80">
    <property type="entry name" value="F-BOX DOMAIN, LEUCINE-RICH REPEAT DOMAIN SUPERFAMILY"/>
    <property type="match status" value="1"/>
</dbReference>
<evidence type="ECO:0000313" key="1">
    <source>
        <dbReference type="EMBL" id="KAK7275786.1"/>
    </source>
</evidence>
<dbReference type="Proteomes" id="UP001372338">
    <property type="component" value="Unassembled WGS sequence"/>
</dbReference>
<comment type="caution">
    <text evidence="1">The sequence shown here is derived from an EMBL/GenBank/DDBJ whole genome shotgun (WGS) entry which is preliminary data.</text>
</comment>
<dbReference type="InterPro" id="IPR032675">
    <property type="entry name" value="LRR_dom_sf"/>
</dbReference>
<reference evidence="1 2" key="1">
    <citation type="submission" date="2024-01" db="EMBL/GenBank/DDBJ databases">
        <title>The genomes of 5 underutilized Papilionoideae crops provide insights into root nodulation and disease resistanc.</title>
        <authorList>
            <person name="Yuan L."/>
        </authorList>
    </citation>
    <scope>NUCLEOTIDE SEQUENCE [LARGE SCALE GENOMIC DNA]</scope>
    <source>
        <strain evidence="1">ZHUSHIDOU_FW_LH</strain>
        <tissue evidence="1">Leaf</tissue>
    </source>
</reference>